<gene>
    <name evidence="2" type="ORF">FB45DRAFT_909437</name>
</gene>
<dbReference type="EMBL" id="JARKIF010000007">
    <property type="protein sequence ID" value="KAJ7634649.1"/>
    <property type="molecule type" value="Genomic_DNA"/>
</dbReference>
<proteinExistence type="predicted"/>
<keyword evidence="3" id="KW-1185">Reference proteome</keyword>
<evidence type="ECO:0000256" key="1">
    <source>
        <dbReference type="SAM" id="MobiDB-lite"/>
    </source>
</evidence>
<evidence type="ECO:0000313" key="2">
    <source>
        <dbReference type="EMBL" id="KAJ7634649.1"/>
    </source>
</evidence>
<dbReference type="Proteomes" id="UP001221142">
    <property type="component" value="Unassembled WGS sequence"/>
</dbReference>
<feature type="compositionally biased region" description="Polar residues" evidence="1">
    <location>
        <begin position="110"/>
        <end position="126"/>
    </location>
</feature>
<name>A0AAD7BYX5_9AGAR</name>
<dbReference type="AlphaFoldDB" id="A0AAD7BYX5"/>
<protein>
    <submittedName>
        <fullName evidence="2">Uncharacterized protein</fullName>
    </submittedName>
</protein>
<comment type="caution">
    <text evidence="2">The sequence shown here is derived from an EMBL/GenBank/DDBJ whole genome shotgun (WGS) entry which is preliminary data.</text>
</comment>
<reference evidence="2" key="1">
    <citation type="submission" date="2023-03" db="EMBL/GenBank/DDBJ databases">
        <title>Massive genome expansion in bonnet fungi (Mycena s.s.) driven by repeated elements and novel gene families across ecological guilds.</title>
        <authorList>
            <consortium name="Lawrence Berkeley National Laboratory"/>
            <person name="Harder C.B."/>
            <person name="Miyauchi S."/>
            <person name="Viragh M."/>
            <person name="Kuo A."/>
            <person name="Thoen E."/>
            <person name="Andreopoulos B."/>
            <person name="Lu D."/>
            <person name="Skrede I."/>
            <person name="Drula E."/>
            <person name="Henrissat B."/>
            <person name="Morin E."/>
            <person name="Kohler A."/>
            <person name="Barry K."/>
            <person name="LaButti K."/>
            <person name="Morin E."/>
            <person name="Salamov A."/>
            <person name="Lipzen A."/>
            <person name="Mereny Z."/>
            <person name="Hegedus B."/>
            <person name="Baldrian P."/>
            <person name="Stursova M."/>
            <person name="Weitz H."/>
            <person name="Taylor A."/>
            <person name="Grigoriev I.V."/>
            <person name="Nagy L.G."/>
            <person name="Martin F."/>
            <person name="Kauserud H."/>
        </authorList>
    </citation>
    <scope>NUCLEOTIDE SEQUENCE</scope>
    <source>
        <strain evidence="2">9284</strain>
    </source>
</reference>
<feature type="compositionally biased region" description="Basic and acidic residues" evidence="1">
    <location>
        <begin position="1"/>
        <end position="24"/>
    </location>
</feature>
<sequence>MFQSKDKFSHDDDLTHLQVKERELPPLPYETRLLHVPERNSSKIHIPSWTPSTHAVVFPKSPPNSGRPQLRLETGWNGTSPFVPSQRQRTRSDSSQECLLHPESPDDPTSPYQFTRSQTVPTPLPRSTNCRFLSGVRLPKFSSVVGIAQSTTLTTRATNPHNFMTMPQPFIKSDGLPSEGIIITVHREERIEEPVPMRAFGSSSSISLVSNSSSRSLLTQHITTKDLPAIPLVDDDVESDDEQRINANASSSDSQPPSSSPALVTAVHVGRGPIGAKRRKHYRIHRVPPPLV</sequence>
<organism evidence="2 3">
    <name type="scientific">Roridomyces roridus</name>
    <dbReference type="NCBI Taxonomy" id="1738132"/>
    <lineage>
        <taxon>Eukaryota</taxon>
        <taxon>Fungi</taxon>
        <taxon>Dikarya</taxon>
        <taxon>Basidiomycota</taxon>
        <taxon>Agaricomycotina</taxon>
        <taxon>Agaricomycetes</taxon>
        <taxon>Agaricomycetidae</taxon>
        <taxon>Agaricales</taxon>
        <taxon>Marasmiineae</taxon>
        <taxon>Mycenaceae</taxon>
        <taxon>Roridomyces</taxon>
    </lineage>
</organism>
<accession>A0AAD7BYX5</accession>
<feature type="region of interest" description="Disordered" evidence="1">
    <location>
        <begin position="53"/>
        <end position="126"/>
    </location>
</feature>
<feature type="region of interest" description="Disordered" evidence="1">
    <location>
        <begin position="1"/>
        <end position="25"/>
    </location>
</feature>
<evidence type="ECO:0000313" key="3">
    <source>
        <dbReference type="Proteomes" id="UP001221142"/>
    </source>
</evidence>